<accession>A0AAV2FSS6</accession>
<dbReference type="EMBL" id="OZ034820">
    <property type="protein sequence ID" value="CAL1401042.1"/>
    <property type="molecule type" value="Genomic_DNA"/>
</dbReference>
<keyword evidence="1" id="KW-0732">Signal</keyword>
<keyword evidence="2" id="KW-0677">Repeat</keyword>
<keyword evidence="5" id="KW-1185">Reference proteome</keyword>
<dbReference type="AlphaFoldDB" id="A0AAV2FSS6"/>
<proteinExistence type="predicted"/>
<evidence type="ECO:0000256" key="2">
    <source>
        <dbReference type="ARBA" id="ARBA00022737"/>
    </source>
</evidence>
<reference evidence="4 5" key="1">
    <citation type="submission" date="2024-04" db="EMBL/GenBank/DDBJ databases">
        <authorList>
            <person name="Fracassetti M."/>
        </authorList>
    </citation>
    <scope>NUCLEOTIDE SEQUENCE [LARGE SCALE GENOMIC DNA]</scope>
</reference>
<organism evidence="4 5">
    <name type="scientific">Linum trigynum</name>
    <dbReference type="NCBI Taxonomy" id="586398"/>
    <lineage>
        <taxon>Eukaryota</taxon>
        <taxon>Viridiplantae</taxon>
        <taxon>Streptophyta</taxon>
        <taxon>Embryophyta</taxon>
        <taxon>Tracheophyta</taxon>
        <taxon>Spermatophyta</taxon>
        <taxon>Magnoliopsida</taxon>
        <taxon>eudicotyledons</taxon>
        <taxon>Gunneridae</taxon>
        <taxon>Pentapetalae</taxon>
        <taxon>rosids</taxon>
        <taxon>fabids</taxon>
        <taxon>Malpighiales</taxon>
        <taxon>Linaceae</taxon>
        <taxon>Linum</taxon>
    </lineage>
</organism>
<feature type="domain" description="Gnk2-homologous" evidence="3">
    <location>
        <begin position="40"/>
        <end position="144"/>
    </location>
</feature>
<evidence type="ECO:0000313" key="4">
    <source>
        <dbReference type="EMBL" id="CAL1401042.1"/>
    </source>
</evidence>
<protein>
    <recommendedName>
        <fullName evidence="3">Gnk2-homologous domain-containing protein</fullName>
    </recommendedName>
</protein>
<dbReference type="Proteomes" id="UP001497516">
    <property type="component" value="Chromosome 7"/>
</dbReference>
<evidence type="ECO:0000313" key="5">
    <source>
        <dbReference type="Proteomes" id="UP001497516"/>
    </source>
</evidence>
<dbReference type="InterPro" id="IPR002902">
    <property type="entry name" value="GNK2"/>
</dbReference>
<gene>
    <name evidence="4" type="ORF">LTRI10_LOCUS41125</name>
</gene>
<evidence type="ECO:0000259" key="3">
    <source>
        <dbReference type="PROSITE" id="PS51473"/>
    </source>
</evidence>
<name>A0AAV2FSS6_9ROSI</name>
<dbReference type="InterPro" id="IPR038408">
    <property type="entry name" value="GNK2_sf"/>
</dbReference>
<dbReference type="PROSITE" id="PS51473">
    <property type="entry name" value="GNK2"/>
    <property type="match status" value="1"/>
</dbReference>
<dbReference type="Gene3D" id="3.30.430.20">
    <property type="entry name" value="Gnk2 domain, C-X8-C-X2-C motif"/>
    <property type="match status" value="1"/>
</dbReference>
<sequence>MEQYPSSSSTMIITGALLLAVITCLGGAWTGNAQITAGSTEFPSPVCDGASDALGSNWAYYVEQVLTALETTAPNSQAYYAQFWYPEYATGNPRGAAACSTTLGVAECEACLAGVKKNLETCKSYAKGRSENADCSMTFFPIGA</sequence>
<evidence type="ECO:0000256" key="1">
    <source>
        <dbReference type="ARBA" id="ARBA00022729"/>
    </source>
</evidence>